<comment type="caution">
    <text evidence="1">The sequence shown here is derived from an EMBL/GenBank/DDBJ whole genome shotgun (WGS) entry which is preliminary data.</text>
</comment>
<protein>
    <recommendedName>
        <fullName evidence="3">Phage terminase large subunit-like protein</fullName>
    </recommendedName>
</protein>
<keyword evidence="2" id="KW-1185">Reference proteome</keyword>
<dbReference type="InterPro" id="IPR027417">
    <property type="entry name" value="P-loop_NTPase"/>
</dbReference>
<evidence type="ECO:0000313" key="1">
    <source>
        <dbReference type="EMBL" id="RCX32066.1"/>
    </source>
</evidence>
<dbReference type="OrthoDB" id="6064510at2"/>
<evidence type="ECO:0000313" key="2">
    <source>
        <dbReference type="Proteomes" id="UP000252707"/>
    </source>
</evidence>
<accession>A0A369CHA5</accession>
<proteinExistence type="predicted"/>
<evidence type="ECO:0008006" key="3">
    <source>
        <dbReference type="Google" id="ProtNLM"/>
    </source>
</evidence>
<organism evidence="1 2">
    <name type="scientific">Thioalbus denitrificans</name>
    <dbReference type="NCBI Taxonomy" id="547122"/>
    <lineage>
        <taxon>Bacteria</taxon>
        <taxon>Pseudomonadati</taxon>
        <taxon>Pseudomonadota</taxon>
        <taxon>Gammaproteobacteria</taxon>
        <taxon>Chromatiales</taxon>
        <taxon>Ectothiorhodospiraceae</taxon>
        <taxon>Thioalbus</taxon>
    </lineage>
</organism>
<dbReference type="RefSeq" id="WP_114278886.1">
    <property type="nucleotide sequence ID" value="NZ_QPJY01000002.1"/>
</dbReference>
<gene>
    <name evidence="1" type="ORF">DFQ59_102419</name>
</gene>
<dbReference type="Gene3D" id="3.30.420.240">
    <property type="match status" value="1"/>
</dbReference>
<reference evidence="1 2" key="1">
    <citation type="submission" date="2018-07" db="EMBL/GenBank/DDBJ databases">
        <title>Genomic Encyclopedia of Type Strains, Phase IV (KMG-IV): sequencing the most valuable type-strain genomes for metagenomic binning, comparative biology and taxonomic classification.</title>
        <authorList>
            <person name="Goeker M."/>
        </authorList>
    </citation>
    <scope>NUCLEOTIDE SEQUENCE [LARGE SCALE GENOMIC DNA]</scope>
    <source>
        <strain evidence="1 2">DSM 26407</strain>
    </source>
</reference>
<dbReference type="Proteomes" id="UP000252707">
    <property type="component" value="Unassembled WGS sequence"/>
</dbReference>
<sequence length="615" mass="70378">MPTKTPELTQIRNRCVVDADDFDWWLGEKAWSWQGLDRGDYGLSLDQAQLLYVCEDPVLWARAFMEEPDTGEPYNFWAYQQESVRAWFQDVIHQDGAEVGKTREIVALVLWGMCSGFGGSIQRPQVLVGAPQQTHLDEIIMAIEEHVGEAEGQGGRKPLINRFWLKPKKHPHYMMRFNGPTGLGRVYFRPAGYDGEAFRGVHVNAMSFMDEAAKIKNPVCWSEFHRALKPGCVQRIYSVPDGDNATEYYRMTQRAVANLPADRPGMRLFHWPKTLMPDPFWSEERDREFQRRYGGRDTPGYQRNVLGLHGQQENPVWPWALLQQNIRDVPEYRSVHLVADAARGDLHVSAYRVELVTTEGSRRSPQEHWLVDRDDDLAPFKAKDRTAVREAVRRLLREFITPPGPGRYWCGADLGFAKDPTELMVWREVGGELRRIARIHAKGLGYDVQCELIYCLDELLDFQPEWGIDFGNAGTAVVQMLQALDEYADAHYDERLTGFNFSASVDCIDEEGNVLEEPDQKTGDPKPVRKPAKEWATDVITLRLQRAGYAMPWDPDVIQHYSNHTAREGARNRIFSKDNDHTIDADRVALLRKVYSEQIGVADVFASGVQRRDVA</sequence>
<dbReference type="EMBL" id="QPJY01000002">
    <property type="protein sequence ID" value="RCX32066.1"/>
    <property type="molecule type" value="Genomic_DNA"/>
</dbReference>
<dbReference type="AlphaFoldDB" id="A0A369CHA5"/>
<name>A0A369CHA5_9GAMM</name>
<dbReference type="Gene3D" id="3.40.50.300">
    <property type="entry name" value="P-loop containing nucleotide triphosphate hydrolases"/>
    <property type="match status" value="1"/>
</dbReference>